<sequence length="336" mass="36931">MDTYVDARLERVERALVTLSESIAKYMPQPAQSIELSNADRDLSAALHTLQTHQNNYLTLSALKAQSDALDAQIRDTLRLLWTTRRDISTTHVTTFPDAATRFDVNWEELLGYARRISKTTLPAPSILAAASATTTNGGDSAQSTGEAVNTPVTTAAQTPAPGGATPSNANGGTSTPAAQPPAPPPPGPMDLPPEWNQFLDPLTGVTFVPWPLELSIRSGALASIEDLARQGIDPRGYDPLEEEARRRREEEERRVREEIEAREREEKVRLAREEQMRIARERQRERERAQEEAARRGSMVGGEGYSGGAISPTVQQPGGKKQFQFMGDDDDDDDD</sequence>
<keyword evidence="8" id="KW-0010">Activator</keyword>
<evidence type="ECO:0000313" key="11">
    <source>
        <dbReference type="Proteomes" id="UP001140453"/>
    </source>
</evidence>
<evidence type="ECO:0000256" key="8">
    <source>
        <dbReference type="RuleBase" id="RU364141"/>
    </source>
</evidence>
<comment type="function">
    <text evidence="8">Component of the Mediator complex, a coactivator involved in the regulated transcription of nearly all RNA polymerase II-dependent genes. Mediator functions as a bridge to convey information from gene-specific regulatory proteins to the basal RNA polymerase II transcription machinery. Mediator is recruited to promoters by direct interactions with regulatory proteins and serves as a scaffold for the assembly of a functional preinitiation complex with RNA polymerase II and the general transcription factors.</text>
</comment>
<keyword evidence="6 8" id="KW-0539">Nucleus</keyword>
<dbReference type="PANTHER" id="PTHR13208">
    <property type="entry name" value="MEDIATOR OF RNA POLYMERASE II TRANSCRIPTION SUBUNIT 4"/>
    <property type="match status" value="1"/>
</dbReference>
<evidence type="ECO:0000256" key="7">
    <source>
        <dbReference type="ARBA" id="ARBA00031257"/>
    </source>
</evidence>
<evidence type="ECO:0000256" key="4">
    <source>
        <dbReference type="ARBA" id="ARBA00023015"/>
    </source>
</evidence>
<dbReference type="InterPro" id="IPR019258">
    <property type="entry name" value="Mediator_Med4"/>
</dbReference>
<feature type="region of interest" description="Disordered" evidence="9">
    <location>
        <begin position="154"/>
        <end position="194"/>
    </location>
</feature>
<organism evidence="10 11">
    <name type="scientific">Gnomoniopsis smithogilvyi</name>
    <dbReference type="NCBI Taxonomy" id="1191159"/>
    <lineage>
        <taxon>Eukaryota</taxon>
        <taxon>Fungi</taxon>
        <taxon>Dikarya</taxon>
        <taxon>Ascomycota</taxon>
        <taxon>Pezizomycotina</taxon>
        <taxon>Sordariomycetes</taxon>
        <taxon>Sordariomycetidae</taxon>
        <taxon>Diaporthales</taxon>
        <taxon>Gnomoniaceae</taxon>
        <taxon>Gnomoniopsis</taxon>
    </lineage>
</organism>
<evidence type="ECO:0000256" key="3">
    <source>
        <dbReference type="ARBA" id="ARBA00020629"/>
    </source>
</evidence>
<keyword evidence="5 8" id="KW-0804">Transcription</keyword>
<comment type="caution">
    <text evidence="10">The sequence shown here is derived from an EMBL/GenBank/DDBJ whole genome shotgun (WGS) entry which is preliminary data.</text>
</comment>
<dbReference type="GO" id="GO:0070847">
    <property type="term" value="C:core mediator complex"/>
    <property type="evidence" value="ECO:0007669"/>
    <property type="project" value="TreeGrafter"/>
</dbReference>
<dbReference type="Pfam" id="PF10018">
    <property type="entry name" value="Med4"/>
    <property type="match status" value="1"/>
</dbReference>
<dbReference type="Proteomes" id="UP001140453">
    <property type="component" value="Unassembled WGS sequence"/>
</dbReference>
<dbReference type="EMBL" id="JAPEVB010000004">
    <property type="protein sequence ID" value="KAJ4390144.1"/>
    <property type="molecule type" value="Genomic_DNA"/>
</dbReference>
<comment type="subunit">
    <text evidence="8">Component of the Mediator complex.</text>
</comment>
<gene>
    <name evidence="8" type="primary">MED4</name>
    <name evidence="10" type="ORF">N0V93_007618</name>
</gene>
<dbReference type="GO" id="GO:0016592">
    <property type="term" value="C:mediator complex"/>
    <property type="evidence" value="ECO:0007669"/>
    <property type="project" value="InterPro"/>
</dbReference>
<proteinExistence type="inferred from homology"/>
<protein>
    <recommendedName>
        <fullName evidence="3 8">Mediator of RNA polymerase II transcription subunit 4</fullName>
    </recommendedName>
    <alternativeName>
        <fullName evidence="7 8">Mediator complex subunit 4</fullName>
    </alternativeName>
</protein>
<keyword evidence="11" id="KW-1185">Reference proteome</keyword>
<dbReference type="OrthoDB" id="1929813at2759"/>
<name>A0A9W8YS58_9PEZI</name>
<evidence type="ECO:0000313" key="10">
    <source>
        <dbReference type="EMBL" id="KAJ4390144.1"/>
    </source>
</evidence>
<evidence type="ECO:0000256" key="5">
    <source>
        <dbReference type="ARBA" id="ARBA00023163"/>
    </source>
</evidence>
<evidence type="ECO:0000256" key="6">
    <source>
        <dbReference type="ARBA" id="ARBA00023242"/>
    </source>
</evidence>
<dbReference type="AlphaFoldDB" id="A0A9W8YS58"/>
<dbReference type="GO" id="GO:0003712">
    <property type="term" value="F:transcription coregulator activity"/>
    <property type="evidence" value="ECO:0007669"/>
    <property type="project" value="InterPro"/>
</dbReference>
<dbReference type="GO" id="GO:0006357">
    <property type="term" value="P:regulation of transcription by RNA polymerase II"/>
    <property type="evidence" value="ECO:0007669"/>
    <property type="project" value="InterPro"/>
</dbReference>
<dbReference type="PANTHER" id="PTHR13208:SF2">
    <property type="entry name" value="MEDIATOR OF RNA POLYMERASE II TRANSCRIPTION SUBUNIT 4"/>
    <property type="match status" value="1"/>
</dbReference>
<feature type="region of interest" description="Disordered" evidence="9">
    <location>
        <begin position="243"/>
        <end position="336"/>
    </location>
</feature>
<accession>A0A9W8YS58</accession>
<keyword evidence="4 8" id="KW-0805">Transcription regulation</keyword>
<comment type="similarity">
    <text evidence="2 8">Belongs to the Mediator complex subunit 4 family.</text>
</comment>
<evidence type="ECO:0000256" key="9">
    <source>
        <dbReference type="SAM" id="MobiDB-lite"/>
    </source>
</evidence>
<feature type="compositionally biased region" description="Basic and acidic residues" evidence="9">
    <location>
        <begin position="243"/>
        <end position="296"/>
    </location>
</feature>
<reference evidence="10" key="1">
    <citation type="submission" date="2022-10" db="EMBL/GenBank/DDBJ databases">
        <title>Tapping the CABI collections for fungal endophytes: first genome assemblies for Collariella, Neodidymelliopsis, Ascochyta clinopodiicola, Didymella pomorum, Didymosphaeria variabile, Neocosmospora piperis and Neocucurbitaria cava.</title>
        <authorList>
            <person name="Hill R."/>
        </authorList>
    </citation>
    <scope>NUCLEOTIDE SEQUENCE</scope>
    <source>
        <strain evidence="10">IMI 355082</strain>
    </source>
</reference>
<evidence type="ECO:0000256" key="1">
    <source>
        <dbReference type="ARBA" id="ARBA00004123"/>
    </source>
</evidence>
<feature type="compositionally biased region" description="Pro residues" evidence="9">
    <location>
        <begin position="179"/>
        <end position="192"/>
    </location>
</feature>
<feature type="compositionally biased region" description="Low complexity" evidence="9">
    <location>
        <begin position="154"/>
        <end position="167"/>
    </location>
</feature>
<evidence type="ECO:0000256" key="2">
    <source>
        <dbReference type="ARBA" id="ARBA00009626"/>
    </source>
</evidence>
<comment type="subcellular location">
    <subcellularLocation>
        <location evidence="1 8">Nucleus</location>
    </subcellularLocation>
</comment>